<evidence type="ECO:0000313" key="2">
    <source>
        <dbReference type="EMBL" id="CAA9495607.1"/>
    </source>
</evidence>
<protein>
    <submittedName>
        <fullName evidence="2">Uncharacterized protein</fullName>
    </submittedName>
</protein>
<gene>
    <name evidence="2" type="ORF">AVDCRST_MAG25-3561</name>
</gene>
<reference evidence="2" key="1">
    <citation type="submission" date="2020-02" db="EMBL/GenBank/DDBJ databases">
        <authorList>
            <person name="Meier V. D."/>
        </authorList>
    </citation>
    <scope>NUCLEOTIDE SEQUENCE</scope>
    <source>
        <strain evidence="2">AVDCRST_MAG25</strain>
    </source>
</reference>
<feature type="region of interest" description="Disordered" evidence="1">
    <location>
        <begin position="1"/>
        <end position="102"/>
    </location>
</feature>
<feature type="non-terminal residue" evidence="2">
    <location>
        <position position="1"/>
    </location>
</feature>
<feature type="non-terminal residue" evidence="2">
    <location>
        <position position="102"/>
    </location>
</feature>
<feature type="compositionally biased region" description="Basic and acidic residues" evidence="1">
    <location>
        <begin position="92"/>
        <end position="102"/>
    </location>
</feature>
<name>A0A6J4SLM9_9ACTN</name>
<dbReference type="AlphaFoldDB" id="A0A6J4SLM9"/>
<accession>A0A6J4SLM9</accession>
<organism evidence="2">
    <name type="scientific">uncultured Rubrobacteraceae bacterium</name>
    <dbReference type="NCBI Taxonomy" id="349277"/>
    <lineage>
        <taxon>Bacteria</taxon>
        <taxon>Bacillati</taxon>
        <taxon>Actinomycetota</taxon>
        <taxon>Rubrobacteria</taxon>
        <taxon>Rubrobacterales</taxon>
        <taxon>Rubrobacteraceae</taxon>
        <taxon>environmental samples</taxon>
    </lineage>
</organism>
<dbReference type="EMBL" id="CADCVI010000247">
    <property type="protein sequence ID" value="CAA9495607.1"/>
    <property type="molecule type" value="Genomic_DNA"/>
</dbReference>
<feature type="compositionally biased region" description="Basic residues" evidence="1">
    <location>
        <begin position="75"/>
        <end position="91"/>
    </location>
</feature>
<proteinExistence type="predicted"/>
<evidence type="ECO:0000256" key="1">
    <source>
        <dbReference type="SAM" id="MobiDB-lite"/>
    </source>
</evidence>
<sequence>ERAREQARGAMRAHAAREAAVRRRRRHLAAGRRDRDPRSLRRRGLRPTIGPRGHAGTGNENHRRSPARDGGLGARNRRRARSPGPRRRGRPRHDGRVRGLPV</sequence>